<sequence>MNWDQIEGKLKQTKGQIQQKWGKLTEDELNVIDGKRAELVGKVQERYGIAKEEAEKQVQEFEKSCSC</sequence>
<dbReference type="Gene3D" id="1.10.1470.10">
    <property type="entry name" value="YjbJ"/>
    <property type="match status" value="1"/>
</dbReference>
<dbReference type="InterPro" id="IPR050423">
    <property type="entry name" value="UPF0337_stress_rsp"/>
</dbReference>
<dbReference type="RefSeq" id="WP_145075745.1">
    <property type="nucleotide sequence ID" value="NZ_CP036298.1"/>
</dbReference>
<dbReference type="KEGG" id="ahel:Q31a_14410"/>
<dbReference type="AlphaFoldDB" id="A0A518G3I6"/>
<comment type="similarity">
    <text evidence="1">Belongs to the UPF0337 (CsbD) family.</text>
</comment>
<feature type="domain" description="CsbD-like" evidence="2">
    <location>
        <begin position="4"/>
        <end position="56"/>
    </location>
</feature>
<proteinExistence type="inferred from homology"/>
<reference evidence="3 4" key="1">
    <citation type="submission" date="2019-02" db="EMBL/GenBank/DDBJ databases">
        <title>Deep-cultivation of Planctomycetes and their phenomic and genomic characterization uncovers novel biology.</title>
        <authorList>
            <person name="Wiegand S."/>
            <person name="Jogler M."/>
            <person name="Boedeker C."/>
            <person name="Pinto D."/>
            <person name="Vollmers J."/>
            <person name="Rivas-Marin E."/>
            <person name="Kohn T."/>
            <person name="Peeters S.H."/>
            <person name="Heuer A."/>
            <person name="Rast P."/>
            <person name="Oberbeckmann S."/>
            <person name="Bunk B."/>
            <person name="Jeske O."/>
            <person name="Meyerdierks A."/>
            <person name="Storesund J.E."/>
            <person name="Kallscheuer N."/>
            <person name="Luecker S."/>
            <person name="Lage O.M."/>
            <person name="Pohl T."/>
            <person name="Merkel B.J."/>
            <person name="Hornburger P."/>
            <person name="Mueller R.-W."/>
            <person name="Bruemmer F."/>
            <person name="Labrenz M."/>
            <person name="Spormann A.M."/>
            <person name="Op den Camp H."/>
            <person name="Overmann J."/>
            <person name="Amann R."/>
            <person name="Jetten M.S.M."/>
            <person name="Mascher T."/>
            <person name="Medema M.H."/>
            <person name="Devos D.P."/>
            <person name="Kaster A.-K."/>
            <person name="Ovreas L."/>
            <person name="Rohde M."/>
            <person name="Galperin M.Y."/>
            <person name="Jogler C."/>
        </authorList>
    </citation>
    <scope>NUCLEOTIDE SEQUENCE [LARGE SCALE GENOMIC DNA]</scope>
    <source>
        <strain evidence="3 4">Q31a</strain>
    </source>
</reference>
<dbReference type="InterPro" id="IPR008462">
    <property type="entry name" value="CsbD"/>
</dbReference>
<dbReference type="Pfam" id="PF05532">
    <property type="entry name" value="CsbD"/>
    <property type="match status" value="1"/>
</dbReference>
<dbReference type="SUPFAM" id="SSF69047">
    <property type="entry name" value="Hypothetical protein YjbJ"/>
    <property type="match status" value="1"/>
</dbReference>
<gene>
    <name evidence="3" type="ORF">Q31a_14410</name>
</gene>
<dbReference type="PANTHER" id="PTHR34977">
    <property type="entry name" value="UPF0337 PROTEIN YJBJ"/>
    <property type="match status" value="1"/>
</dbReference>
<protein>
    <recommendedName>
        <fullName evidence="2">CsbD-like domain-containing protein</fullName>
    </recommendedName>
</protein>
<evidence type="ECO:0000313" key="4">
    <source>
        <dbReference type="Proteomes" id="UP000318017"/>
    </source>
</evidence>
<evidence type="ECO:0000256" key="1">
    <source>
        <dbReference type="ARBA" id="ARBA00009129"/>
    </source>
</evidence>
<evidence type="ECO:0000313" key="3">
    <source>
        <dbReference type="EMBL" id="QDV23145.1"/>
    </source>
</evidence>
<dbReference type="PIRSF" id="PIRSF039008">
    <property type="entry name" value="YjbJ"/>
    <property type="match status" value="1"/>
</dbReference>
<dbReference type="EMBL" id="CP036298">
    <property type="protein sequence ID" value="QDV23145.1"/>
    <property type="molecule type" value="Genomic_DNA"/>
</dbReference>
<dbReference type="Proteomes" id="UP000318017">
    <property type="component" value="Chromosome"/>
</dbReference>
<dbReference type="InterPro" id="IPR026042">
    <property type="entry name" value="YjbJ"/>
</dbReference>
<dbReference type="OrthoDB" id="9796058at2"/>
<evidence type="ECO:0000259" key="2">
    <source>
        <dbReference type="Pfam" id="PF05532"/>
    </source>
</evidence>
<name>A0A518G3I6_9BACT</name>
<accession>A0A518G3I6</accession>
<dbReference type="PANTHER" id="PTHR34977:SF1">
    <property type="entry name" value="UPF0337 PROTEIN YJBJ"/>
    <property type="match status" value="1"/>
</dbReference>
<keyword evidence="4" id="KW-1185">Reference proteome</keyword>
<organism evidence="3 4">
    <name type="scientific">Aureliella helgolandensis</name>
    <dbReference type="NCBI Taxonomy" id="2527968"/>
    <lineage>
        <taxon>Bacteria</taxon>
        <taxon>Pseudomonadati</taxon>
        <taxon>Planctomycetota</taxon>
        <taxon>Planctomycetia</taxon>
        <taxon>Pirellulales</taxon>
        <taxon>Pirellulaceae</taxon>
        <taxon>Aureliella</taxon>
    </lineage>
</organism>
<dbReference type="InterPro" id="IPR036629">
    <property type="entry name" value="YjbJ_sf"/>
</dbReference>